<dbReference type="GO" id="GO:0016491">
    <property type="term" value="F:oxidoreductase activity"/>
    <property type="evidence" value="ECO:0007669"/>
    <property type="project" value="InterPro"/>
</dbReference>
<dbReference type="InterPro" id="IPR036188">
    <property type="entry name" value="FAD/NAD-bd_sf"/>
</dbReference>
<dbReference type="Pfam" id="PF14691">
    <property type="entry name" value="Fer4_20"/>
    <property type="match status" value="1"/>
</dbReference>
<dbReference type="Gene3D" id="1.10.1060.10">
    <property type="entry name" value="Alpha-helical ferredoxin"/>
    <property type="match status" value="1"/>
</dbReference>
<dbReference type="InterPro" id="IPR009051">
    <property type="entry name" value="Helical_ferredxn"/>
</dbReference>
<organism evidence="3 4">
    <name type="scientific">Megasphaera cerevisiae DSM 20462</name>
    <dbReference type="NCBI Taxonomy" id="1122219"/>
    <lineage>
        <taxon>Bacteria</taxon>
        <taxon>Bacillati</taxon>
        <taxon>Bacillota</taxon>
        <taxon>Negativicutes</taxon>
        <taxon>Veillonellales</taxon>
        <taxon>Veillonellaceae</taxon>
        <taxon>Megasphaera</taxon>
    </lineage>
</organism>
<dbReference type="RefSeq" id="WP_048512955.1">
    <property type="nucleotide sequence ID" value="NZ_FUXD01000009.1"/>
</dbReference>
<name>A0A0J6WZP4_9FIRM</name>
<evidence type="ECO:0000313" key="3">
    <source>
        <dbReference type="EMBL" id="KMO87733.1"/>
    </source>
</evidence>
<dbReference type="PRINTS" id="PR00419">
    <property type="entry name" value="ADXRDTASE"/>
</dbReference>
<gene>
    <name evidence="3" type="ORF">AB840_00985</name>
</gene>
<evidence type="ECO:0000313" key="4">
    <source>
        <dbReference type="Proteomes" id="UP000036503"/>
    </source>
</evidence>
<dbReference type="OrthoDB" id="9803192at2"/>
<dbReference type="STRING" id="39029.BSR42_08055"/>
<dbReference type="PANTHER" id="PTHR42783">
    <property type="entry name" value="GLUTAMATE SYNTHASE [NADPH] SMALL CHAIN"/>
    <property type="match status" value="1"/>
</dbReference>
<dbReference type="InterPro" id="IPR023753">
    <property type="entry name" value="FAD/NAD-binding_dom"/>
</dbReference>
<dbReference type="SUPFAM" id="SSF51971">
    <property type="entry name" value="Nucleotide-binding domain"/>
    <property type="match status" value="2"/>
</dbReference>
<dbReference type="Gene3D" id="3.50.50.60">
    <property type="entry name" value="FAD/NAD(P)-binding domain"/>
    <property type="match status" value="2"/>
</dbReference>
<dbReference type="EMBL" id="LEKT01000002">
    <property type="protein sequence ID" value="KMO87733.1"/>
    <property type="molecule type" value="Genomic_DNA"/>
</dbReference>
<dbReference type="GO" id="GO:0051536">
    <property type="term" value="F:iron-sulfur cluster binding"/>
    <property type="evidence" value="ECO:0007669"/>
    <property type="project" value="InterPro"/>
</dbReference>
<sequence length="461" mass="49916">MSEKNNPLASFHEEPIHDADYTMAEAVAEARRCLNCKVPQCRKGCPIENEIPQFIHELVQGDIRAAAEYIYHRSDLPAICGRVCPRENQCEGACILNKKGKHVEIGKLERFIADAAMDCGFIPAVPSKKTSGRVAVIGSGPAGLAAARELAQRDYDVTIFEGNSHPGGMLTYGIPTFRLHKEYVYREMEYLQKMGVSVNYNVKVGTDISVEQLQKDGFEAVFIGVGTADVWGLGVDNDAVEGVIGAEVFLSQVEQVQLGELSLADLPIQAGDKVIVVGAGNVAIDAARTALRLKAEVTIVYRRAEKNMKCLPSEYEEAKADGVRFQFYSAPRAVVGTEHVEGLQYEKQKILDDASMVPTGEFGVVPANKIIAAIGNKPELDMIGTLGVTADGDGYISVQDLPYGMTSRAGVFAAGDIVHKPQTVVLAMREGRKAAAGIDEYVRALRVMKAVAQVPRADSKE</sequence>
<dbReference type="InterPro" id="IPR028261">
    <property type="entry name" value="DPD_II"/>
</dbReference>
<dbReference type="PATRIC" id="fig|1122219.3.peg.225"/>
<dbReference type="Proteomes" id="UP000036503">
    <property type="component" value="Unassembled WGS sequence"/>
</dbReference>
<dbReference type="SUPFAM" id="SSF46548">
    <property type="entry name" value="alpha-helical ferredoxin"/>
    <property type="match status" value="1"/>
</dbReference>
<accession>A0A0J6WZP4</accession>
<dbReference type="Pfam" id="PF07992">
    <property type="entry name" value="Pyr_redox_2"/>
    <property type="match status" value="1"/>
</dbReference>
<comment type="caution">
    <text evidence="3">The sequence shown here is derived from an EMBL/GenBank/DDBJ whole genome shotgun (WGS) entry which is preliminary data.</text>
</comment>
<dbReference type="AlphaFoldDB" id="A0A0J6WZP4"/>
<dbReference type="InParanoid" id="A0A0J6WZP4"/>
<keyword evidence="4" id="KW-1185">Reference proteome</keyword>
<evidence type="ECO:0000259" key="2">
    <source>
        <dbReference type="Pfam" id="PF14691"/>
    </source>
</evidence>
<reference evidence="3 4" key="1">
    <citation type="submission" date="2015-06" db="EMBL/GenBank/DDBJ databases">
        <title>Draft genome sequence of beer spoilage bacterium Megasphaera cerevisiae type strain 20462.</title>
        <authorList>
            <person name="Kutumbaka K."/>
            <person name="Pasmowitz J."/>
            <person name="Mategko J."/>
            <person name="Reyes D."/>
            <person name="Friedrich A."/>
            <person name="Han S."/>
            <person name="Martens-Habbena W."/>
            <person name="Neal-McKinney J."/>
            <person name="Janagama H.K."/>
            <person name="Nadala C."/>
            <person name="Samadpour M."/>
        </authorList>
    </citation>
    <scope>NUCLEOTIDE SEQUENCE [LARGE SCALE GENOMIC DNA]</scope>
    <source>
        <strain evidence="3 4">DSM 20462</strain>
    </source>
</reference>
<dbReference type="FunCoup" id="A0A0J6WZP4">
    <property type="interactions" value="302"/>
</dbReference>
<proteinExistence type="predicted"/>
<feature type="domain" description="FAD/NAD(P)-binding" evidence="1">
    <location>
        <begin position="133"/>
        <end position="431"/>
    </location>
</feature>
<evidence type="ECO:0000259" key="1">
    <source>
        <dbReference type="Pfam" id="PF07992"/>
    </source>
</evidence>
<protein>
    <submittedName>
        <fullName evidence="3">Pyridine nucleotide-disulfide oxidoreductase</fullName>
    </submittedName>
</protein>
<dbReference type="PANTHER" id="PTHR42783:SF3">
    <property type="entry name" value="GLUTAMATE SYNTHASE [NADPH] SMALL CHAIN-RELATED"/>
    <property type="match status" value="1"/>
</dbReference>
<feature type="domain" description="Dihydroprymidine dehydrogenase" evidence="2">
    <location>
        <begin position="20"/>
        <end position="118"/>
    </location>
</feature>